<dbReference type="InterPro" id="IPR003675">
    <property type="entry name" value="Rce1/LyrA-like_dom"/>
</dbReference>
<feature type="transmembrane region" description="Helical" evidence="1">
    <location>
        <begin position="51"/>
        <end position="71"/>
    </location>
</feature>
<dbReference type="Pfam" id="PF02517">
    <property type="entry name" value="Rce1-like"/>
    <property type="match status" value="1"/>
</dbReference>
<feature type="transmembrane region" description="Helical" evidence="1">
    <location>
        <begin position="77"/>
        <end position="103"/>
    </location>
</feature>
<evidence type="ECO:0000256" key="1">
    <source>
        <dbReference type="SAM" id="Phobius"/>
    </source>
</evidence>
<evidence type="ECO:0000259" key="2">
    <source>
        <dbReference type="Pfam" id="PF02517"/>
    </source>
</evidence>
<proteinExistence type="predicted"/>
<feature type="domain" description="CAAX prenyl protease 2/Lysostaphin resistance protein A-like" evidence="2">
    <location>
        <begin position="17"/>
        <end position="105"/>
    </location>
</feature>
<sequence>MWAVSSVAYDRGSALFALDMTLGLGLVVVSEEIVFRGLALSALKPFTRNPVIILLVSSLIFALVHWSTGLGNILDCFAYGLLFMAVTLRTGSIVPATVIHYCLDFYLLARA</sequence>
<gene>
    <name evidence="3" type="ORF">V8V93_02065</name>
</gene>
<keyword evidence="4" id="KW-1185">Reference proteome</keyword>
<keyword evidence="1" id="KW-0812">Transmembrane</keyword>
<feature type="transmembrane region" description="Helical" evidence="1">
    <location>
        <begin position="12"/>
        <end position="30"/>
    </location>
</feature>
<dbReference type="EC" id="3.4.-.-" evidence="3"/>
<evidence type="ECO:0000313" key="3">
    <source>
        <dbReference type="EMBL" id="WWX22996.1"/>
    </source>
</evidence>
<accession>A0ABZ2J1K5</accession>
<keyword evidence="1" id="KW-0472">Membrane</keyword>
<dbReference type="RefSeq" id="WP_338668711.1">
    <property type="nucleotide sequence ID" value="NZ_CP146609.1"/>
</dbReference>
<organism evidence="3 4">
    <name type="scientific">Pseudodesulfovibrio methanolicus</name>
    <dbReference type="NCBI Taxonomy" id="3126690"/>
    <lineage>
        <taxon>Bacteria</taxon>
        <taxon>Pseudomonadati</taxon>
        <taxon>Thermodesulfobacteriota</taxon>
        <taxon>Desulfovibrionia</taxon>
        <taxon>Desulfovibrionales</taxon>
        <taxon>Desulfovibrionaceae</taxon>
    </lineage>
</organism>
<name>A0ABZ2J1K5_9BACT</name>
<dbReference type="Proteomes" id="UP001385389">
    <property type="component" value="Chromosome"/>
</dbReference>
<evidence type="ECO:0000313" key="4">
    <source>
        <dbReference type="Proteomes" id="UP001385389"/>
    </source>
</evidence>
<protein>
    <submittedName>
        <fullName evidence="3">CPBP family intramembrane glutamic endopeptidase</fullName>
        <ecNumber evidence="3">3.4.-.-</ecNumber>
    </submittedName>
</protein>
<dbReference type="EMBL" id="CP146609">
    <property type="protein sequence ID" value="WWX22996.1"/>
    <property type="molecule type" value="Genomic_DNA"/>
</dbReference>
<reference evidence="3 4" key="1">
    <citation type="submission" date="2024-03" db="EMBL/GenBank/DDBJ databases">
        <title>Phenotype and Genome Characterization of a Sulfate-Reducing Bacterium Pseudodesulfovibrio sp. strain 5S69, isolated from Petroleum Reservoir in Tatarstan (Russia).</title>
        <authorList>
            <person name="Bidzhieva S.K."/>
            <person name="Kadnikov V."/>
            <person name="Tourova T.P."/>
            <person name="Samigullina S.R."/>
            <person name="Sokolova D.S."/>
            <person name="Poltaraus A.B."/>
            <person name="Avtukh A.N."/>
            <person name="Tereshina V.M."/>
            <person name="Mardanov A.V."/>
            <person name="Nazina T.N."/>
        </authorList>
    </citation>
    <scope>NUCLEOTIDE SEQUENCE [LARGE SCALE GENOMIC DNA]</scope>
    <source>
        <strain evidence="3 4">5S69</strain>
    </source>
</reference>
<keyword evidence="3" id="KW-0378">Hydrolase</keyword>
<keyword evidence="1" id="KW-1133">Transmembrane helix</keyword>
<dbReference type="GO" id="GO:0016787">
    <property type="term" value="F:hydrolase activity"/>
    <property type="evidence" value="ECO:0007669"/>
    <property type="project" value="UniProtKB-KW"/>
</dbReference>